<dbReference type="InterPro" id="IPR020672">
    <property type="entry name" value="Ribose5P_isomerase_typA_subgr"/>
</dbReference>
<comment type="function">
    <text evidence="3">Catalyzes the reversible conversion of ribose-5-phosphate to ribulose 5-phosphate.</text>
</comment>
<dbReference type="InterPro" id="IPR037171">
    <property type="entry name" value="NagB/RpiA_transferase-like"/>
</dbReference>
<evidence type="ECO:0000313" key="5">
    <source>
        <dbReference type="EMBL" id="VFP78348.1"/>
    </source>
</evidence>
<reference evidence="5 6" key="1">
    <citation type="submission" date="2019-02" db="EMBL/GenBank/DDBJ databases">
        <authorList>
            <person name="Manzano-Marin A."/>
            <person name="Manzano-Marin A."/>
        </authorList>
    </citation>
    <scope>NUCLEOTIDE SEQUENCE [LARGE SCALE GENOMIC DNA]</scope>
    <source>
        <strain evidence="5 6">ErCicurtihirsuta</strain>
    </source>
</reference>
<accession>A0A451CYY9</accession>
<dbReference type="SUPFAM" id="SSF75445">
    <property type="entry name" value="D-ribose-5-phosphate isomerase (RpiA), lid domain"/>
    <property type="match status" value="1"/>
</dbReference>
<proteinExistence type="inferred from homology"/>
<dbReference type="HAMAP" id="MF_00170">
    <property type="entry name" value="Rib_5P_isom_A"/>
    <property type="match status" value="1"/>
</dbReference>
<dbReference type="EMBL" id="LR217698">
    <property type="protein sequence ID" value="VFP78348.1"/>
    <property type="molecule type" value="Genomic_DNA"/>
</dbReference>
<feature type="binding site" evidence="3">
    <location>
        <position position="121"/>
    </location>
    <ligand>
        <name>substrate</name>
    </ligand>
</feature>
<feature type="transmembrane region" description="Helical" evidence="4">
    <location>
        <begin position="12"/>
        <end position="36"/>
    </location>
</feature>
<evidence type="ECO:0000256" key="1">
    <source>
        <dbReference type="ARBA" id="ARBA00001713"/>
    </source>
</evidence>
<keyword evidence="4" id="KW-0812">Transmembrane</keyword>
<evidence type="ECO:0000256" key="4">
    <source>
        <dbReference type="SAM" id="Phobius"/>
    </source>
</evidence>
<feature type="active site" description="Proton acceptor" evidence="3">
    <location>
        <position position="103"/>
    </location>
</feature>
<dbReference type="InterPro" id="IPR004788">
    <property type="entry name" value="Ribose5P_isomerase_type_A"/>
</dbReference>
<dbReference type="NCBIfam" id="TIGR00021">
    <property type="entry name" value="rpiA"/>
    <property type="match status" value="1"/>
</dbReference>
<feature type="binding site" evidence="3">
    <location>
        <begin position="28"/>
        <end position="31"/>
    </location>
    <ligand>
        <name>substrate</name>
    </ligand>
</feature>
<dbReference type="Proteomes" id="UP000294364">
    <property type="component" value="Chromosome"/>
</dbReference>
<dbReference type="FunFam" id="3.30.70.260:FF:000004">
    <property type="entry name" value="Ribose-5-phosphate isomerase A"/>
    <property type="match status" value="1"/>
</dbReference>
<dbReference type="RefSeq" id="WP_157991741.1">
    <property type="nucleotide sequence ID" value="NZ_LR217698.1"/>
</dbReference>
<evidence type="ECO:0000256" key="3">
    <source>
        <dbReference type="HAMAP-Rule" id="MF_00170"/>
    </source>
</evidence>
<keyword evidence="4" id="KW-1133">Transmembrane helix</keyword>
<comment type="subunit">
    <text evidence="3">Homodimer.</text>
</comment>
<dbReference type="SUPFAM" id="SSF100950">
    <property type="entry name" value="NagB/RpiA/CoA transferase-like"/>
    <property type="match status" value="1"/>
</dbReference>
<dbReference type="EC" id="5.3.1.6" evidence="3"/>
<dbReference type="Gene3D" id="3.40.50.1360">
    <property type="match status" value="1"/>
</dbReference>
<dbReference type="UniPathway" id="UPA00115">
    <property type="reaction ID" value="UER00412"/>
</dbReference>
<name>A0A451CYY9_9GAMM</name>
<comment type="pathway">
    <text evidence="3">Carbohydrate degradation; pentose phosphate pathway; D-ribose 5-phosphate from D-ribulose 5-phosphate (non-oxidative stage): step 1/1.</text>
</comment>
<organism evidence="5 6">
    <name type="scientific">Candidatus Erwinia haradaeae</name>
    <dbReference type="NCBI Taxonomy" id="1922217"/>
    <lineage>
        <taxon>Bacteria</taxon>
        <taxon>Pseudomonadati</taxon>
        <taxon>Pseudomonadota</taxon>
        <taxon>Gammaproteobacteria</taxon>
        <taxon>Enterobacterales</taxon>
        <taxon>Erwiniaceae</taxon>
        <taxon>Erwinia</taxon>
    </lineage>
</organism>
<evidence type="ECO:0000313" key="6">
    <source>
        <dbReference type="Proteomes" id="UP000294364"/>
    </source>
</evidence>
<dbReference type="AlphaFoldDB" id="A0A451CYY9"/>
<dbReference type="Gene3D" id="3.30.70.260">
    <property type="match status" value="1"/>
</dbReference>
<dbReference type="GO" id="GO:0004751">
    <property type="term" value="F:ribose-5-phosphate isomerase activity"/>
    <property type="evidence" value="ECO:0007669"/>
    <property type="project" value="UniProtKB-UniRule"/>
</dbReference>
<dbReference type="FunFam" id="3.40.50.1360:FF:000001">
    <property type="entry name" value="Ribose-5-phosphate isomerase A"/>
    <property type="match status" value="1"/>
</dbReference>
<dbReference type="GO" id="GO:0009052">
    <property type="term" value="P:pentose-phosphate shunt, non-oxidative branch"/>
    <property type="evidence" value="ECO:0007669"/>
    <property type="project" value="UniProtKB-UniRule"/>
</dbReference>
<dbReference type="GO" id="GO:0006014">
    <property type="term" value="P:D-ribose metabolic process"/>
    <property type="evidence" value="ECO:0007669"/>
    <property type="project" value="TreeGrafter"/>
</dbReference>
<keyword evidence="4" id="KW-0472">Membrane</keyword>
<gene>
    <name evidence="3 5" type="primary">rpiA</name>
    <name evidence="5" type="ORF">ERCICURT3053_013</name>
</gene>
<feature type="binding site" evidence="3">
    <location>
        <begin position="94"/>
        <end position="97"/>
    </location>
    <ligand>
        <name>substrate</name>
    </ligand>
</feature>
<dbReference type="CDD" id="cd01398">
    <property type="entry name" value="RPI_A"/>
    <property type="match status" value="1"/>
</dbReference>
<sequence>MMKNKLKKAAGWAALEYVMPGMIVGVGTGSTIAYFIDALASIKYQIAGTVSSSEVSSARLASYGIPILDLNKIKILSLYIDGADEINDQLQMIKGKGAALTREKIIAAVSDYFICVADESKKVNVLGHVPLPIEVIPMARKYVERQLIKLGGLPKYRQNVITDNGNIILDVYHLDISDPALLEKEINAVTGVVTVGLFANRGADMALIGTTDGVKIFTK</sequence>
<keyword evidence="2 3" id="KW-0413">Isomerase</keyword>
<dbReference type="PANTHER" id="PTHR11934">
    <property type="entry name" value="RIBOSE-5-PHOSPHATE ISOMERASE"/>
    <property type="match status" value="1"/>
</dbReference>
<feature type="binding site" evidence="3">
    <location>
        <begin position="81"/>
        <end position="84"/>
    </location>
    <ligand>
        <name>substrate</name>
    </ligand>
</feature>
<dbReference type="Pfam" id="PF06026">
    <property type="entry name" value="Rib_5-P_isom_A"/>
    <property type="match status" value="1"/>
</dbReference>
<comment type="similarity">
    <text evidence="3">Belongs to the ribose 5-phosphate isomerase family.</text>
</comment>
<dbReference type="PANTHER" id="PTHR11934:SF0">
    <property type="entry name" value="RIBOSE-5-PHOSPHATE ISOMERASE"/>
    <property type="match status" value="1"/>
</dbReference>
<protein>
    <recommendedName>
        <fullName evidence="3">Ribose-5-phosphate isomerase A</fullName>
        <ecNumber evidence="3">5.3.1.6</ecNumber>
    </recommendedName>
    <alternativeName>
        <fullName evidence="3">Phosphoriboisomerase A</fullName>
        <shortName evidence="3">PRI</shortName>
    </alternativeName>
</protein>
<dbReference type="GO" id="GO:0005829">
    <property type="term" value="C:cytosol"/>
    <property type="evidence" value="ECO:0007669"/>
    <property type="project" value="TreeGrafter"/>
</dbReference>
<evidence type="ECO:0000256" key="2">
    <source>
        <dbReference type="ARBA" id="ARBA00023235"/>
    </source>
</evidence>
<dbReference type="NCBIfam" id="NF001924">
    <property type="entry name" value="PRK00702.1"/>
    <property type="match status" value="1"/>
</dbReference>
<dbReference type="OrthoDB" id="5870696at2"/>
<comment type="catalytic activity">
    <reaction evidence="1 3">
        <text>aldehydo-D-ribose 5-phosphate = D-ribulose 5-phosphate</text>
        <dbReference type="Rhea" id="RHEA:14657"/>
        <dbReference type="ChEBI" id="CHEBI:58121"/>
        <dbReference type="ChEBI" id="CHEBI:58273"/>
        <dbReference type="EC" id="5.3.1.6"/>
    </reaction>
</comment>